<dbReference type="InterPro" id="IPR006130">
    <property type="entry name" value="Asp/Orn_carbamoylTrfase"/>
</dbReference>
<dbReference type="InterPro" id="IPR006131">
    <property type="entry name" value="Asp_carbamoyltransf_Asp/Orn-bd"/>
</dbReference>
<dbReference type="EMBL" id="WWEO01000045">
    <property type="protein sequence ID" value="NCD72158.1"/>
    <property type="molecule type" value="Genomic_DNA"/>
</dbReference>
<keyword evidence="6" id="KW-1185">Reference proteome</keyword>
<proteinExistence type="inferred from homology"/>
<feature type="binding site" evidence="2">
    <location>
        <position position="176"/>
    </location>
    <ligand>
        <name>N(2)-succinyl-L-ornithine</name>
        <dbReference type="ChEBI" id="CHEBI:58514"/>
    </ligand>
</feature>
<dbReference type="EC" id="2.1.3.11" evidence="2"/>
<feature type="domain" description="Aspartate/ornithine carbamoyltransferase Asp/Orn-binding" evidence="3">
    <location>
        <begin position="184"/>
        <end position="310"/>
    </location>
</feature>
<feature type="binding site" evidence="2">
    <location>
        <position position="236"/>
    </location>
    <ligand>
        <name>N(2)-succinyl-L-ornithine</name>
        <dbReference type="ChEBI" id="CHEBI:58514"/>
    </ligand>
</feature>
<feature type="binding site" evidence="2">
    <location>
        <position position="276"/>
    </location>
    <ligand>
        <name>N(2)-succinyl-L-ornithine</name>
        <dbReference type="ChEBI" id="CHEBI:58514"/>
    </ligand>
</feature>
<comment type="function">
    <text evidence="2">Catalyzes the transfer of the carbamoyl group from carbamoyl phosphate to the delta-amino group of N(2)-succinyl-L-ornithine to produce N(2)-succinyl-L-citrulline. Is essential for arginine biosynthesis.</text>
</comment>
<feature type="binding site" description="in other chain" evidence="2">
    <location>
        <position position="300"/>
    </location>
    <ligand>
        <name>carbamoyl phosphate</name>
        <dbReference type="ChEBI" id="CHEBI:58228"/>
        <note>ligand shared between two neighboring subunits</note>
    </ligand>
</feature>
<keyword evidence="2" id="KW-0055">Arginine biosynthesis</keyword>
<dbReference type="Pfam" id="PF02729">
    <property type="entry name" value="OTCace_N"/>
    <property type="match status" value="1"/>
</dbReference>
<comment type="caution">
    <text evidence="5">The sequence shown here is derived from an EMBL/GenBank/DDBJ whole genome shotgun (WGS) entry which is preliminary data.</text>
</comment>
<reference evidence="5" key="1">
    <citation type="submission" date="2020-01" db="EMBL/GenBank/DDBJ databases">
        <authorList>
            <person name="Seo Y.L."/>
        </authorList>
    </citation>
    <scope>NUCLEOTIDE SEQUENCE</scope>
    <source>
        <strain evidence="5">R11</strain>
    </source>
</reference>
<evidence type="ECO:0000313" key="6">
    <source>
        <dbReference type="Proteomes" id="UP000638732"/>
    </source>
</evidence>
<evidence type="ECO:0000256" key="2">
    <source>
        <dbReference type="HAMAP-Rule" id="MF_02235"/>
    </source>
</evidence>
<gene>
    <name evidence="2" type="primary">argF'</name>
    <name evidence="5" type="ORF">GSY63_22535</name>
</gene>
<protein>
    <recommendedName>
        <fullName evidence="2">N-succinylornithine carbamoyltransferase</fullName>
        <ecNumber evidence="2">2.1.3.11</ecNumber>
    </recommendedName>
    <alternativeName>
        <fullName evidence="2">N-succinyl-L-ornithine transcarbamylase</fullName>
        <shortName evidence="2">SOTCase</shortName>
    </alternativeName>
</protein>
<feature type="domain" description="Aspartate/ornithine carbamoyltransferase carbamoyl-P binding" evidence="4">
    <location>
        <begin position="6"/>
        <end position="160"/>
    </location>
</feature>
<reference evidence="5" key="2">
    <citation type="submission" date="2020-10" db="EMBL/GenBank/DDBJ databases">
        <title>Mucilaginibacter sp. nov., isolated from soil.</title>
        <authorList>
            <person name="Jeon C.O."/>
        </authorList>
    </citation>
    <scope>NUCLEOTIDE SEQUENCE</scope>
    <source>
        <strain evidence="5">R11</strain>
    </source>
</reference>
<evidence type="ECO:0000256" key="1">
    <source>
        <dbReference type="ARBA" id="ARBA00022679"/>
    </source>
</evidence>
<dbReference type="Proteomes" id="UP000638732">
    <property type="component" value="Unassembled WGS sequence"/>
</dbReference>
<dbReference type="InterPro" id="IPR006132">
    <property type="entry name" value="Asp/Orn_carbamoyltranf_P-bd"/>
</dbReference>
<keyword evidence="1 2" id="KW-0808">Transferase</keyword>
<dbReference type="GO" id="GO:0019240">
    <property type="term" value="P:citrulline biosynthetic process"/>
    <property type="evidence" value="ECO:0007669"/>
    <property type="project" value="TreeGrafter"/>
</dbReference>
<feature type="binding site" description="in other chain" evidence="2">
    <location>
        <begin position="47"/>
        <end position="50"/>
    </location>
    <ligand>
        <name>carbamoyl phosphate</name>
        <dbReference type="ChEBI" id="CHEBI:58228"/>
        <note>ligand shared between two neighboring subunits</note>
    </ligand>
</feature>
<evidence type="ECO:0000259" key="4">
    <source>
        <dbReference type="Pfam" id="PF02729"/>
    </source>
</evidence>
<dbReference type="RefSeq" id="WP_166588116.1">
    <property type="nucleotide sequence ID" value="NZ_WWEO01000045.1"/>
</dbReference>
<dbReference type="PANTHER" id="PTHR45753:SF3">
    <property type="entry name" value="ORNITHINE TRANSCARBAMYLASE, MITOCHONDRIAL"/>
    <property type="match status" value="1"/>
</dbReference>
<dbReference type="Pfam" id="PF00185">
    <property type="entry name" value="OTCace"/>
    <property type="match status" value="1"/>
</dbReference>
<feature type="binding site" description="in other chain" evidence="2">
    <location>
        <begin position="272"/>
        <end position="273"/>
    </location>
    <ligand>
        <name>carbamoyl phosphate</name>
        <dbReference type="ChEBI" id="CHEBI:58228"/>
        <note>ligand shared between two neighboring subunits</note>
    </ligand>
</feature>
<sequence length="315" mass="35076">MKLFSSVHDVTNIGELVAEGLQLKQSPYAFQDLGKNKTIGLVFLNPSLRTRLSTQKAALNLGMNVIVLNMDKEGWALELQDGAIMNGSTVEHIKEAAAVMGQYADIIGIRSFPGLKDRDEDYSESIFNKFVKYCGVPVVSLESATRHPLQSLADLITIEELKTKPRPKVVLTWAPHVKPLPQAVPNSFAEWMCKADVDFVIAHPKGYELNADFTEGATITNNQDEALKDADFIYVKNWSAYEPYGKVLPGNEDWMLTLDKLQPTNHAKVMHCLPVRRNVELSDEILDSDSSVVIHEAGNRVWAAQAVLKQMLQTL</sequence>
<dbReference type="HAMAP" id="MF_02235">
    <property type="entry name" value="SOTCase"/>
    <property type="match status" value="1"/>
</dbReference>
<dbReference type="SUPFAM" id="SSF53671">
    <property type="entry name" value="Aspartate/ornithine carbamoyltransferase"/>
    <property type="match status" value="1"/>
</dbReference>
<dbReference type="InterPro" id="IPR043696">
    <property type="entry name" value="ArgF'-like"/>
</dbReference>
<feature type="binding site" description="in other chain" evidence="2">
    <location>
        <begin position="147"/>
        <end position="150"/>
    </location>
    <ligand>
        <name>carbamoyl phosphate</name>
        <dbReference type="ChEBI" id="CHEBI:58228"/>
        <note>ligand shared between two neighboring subunits</note>
    </ligand>
</feature>
<evidence type="ECO:0000259" key="3">
    <source>
        <dbReference type="Pfam" id="PF00185"/>
    </source>
</evidence>
<comment type="pathway">
    <text evidence="2">Amino-acid biosynthesis; L-arginine biosynthesis.</text>
</comment>
<comment type="catalytic activity">
    <reaction evidence="2">
        <text>N(2)-succinyl-L-ornithine + carbamoyl phosphate = N(2)-succinyl-L-citrulline + phosphate + H(+)</text>
        <dbReference type="Rhea" id="RHEA:25884"/>
        <dbReference type="ChEBI" id="CHEBI:15378"/>
        <dbReference type="ChEBI" id="CHEBI:43474"/>
        <dbReference type="ChEBI" id="CHEBI:58228"/>
        <dbReference type="ChEBI" id="CHEBI:58514"/>
        <dbReference type="ChEBI" id="CHEBI:58862"/>
        <dbReference type="EC" id="2.1.3.11"/>
    </reaction>
</comment>
<dbReference type="PANTHER" id="PTHR45753">
    <property type="entry name" value="ORNITHINE CARBAMOYLTRANSFERASE, MITOCHONDRIAL"/>
    <property type="match status" value="1"/>
</dbReference>
<dbReference type="GO" id="GO:0004585">
    <property type="term" value="F:ornithine carbamoyltransferase activity"/>
    <property type="evidence" value="ECO:0007669"/>
    <property type="project" value="InterPro"/>
</dbReference>
<dbReference type="GO" id="GO:0042450">
    <property type="term" value="P:L-arginine biosynthetic process via ornithine"/>
    <property type="evidence" value="ECO:0007669"/>
    <property type="project" value="TreeGrafter"/>
</dbReference>
<keyword evidence="2" id="KW-0028">Amino-acid biosynthesis</keyword>
<comment type="subunit">
    <text evidence="2">Homotrimer.</text>
</comment>
<name>A0A966DU95_9SPHI</name>
<feature type="binding site" evidence="2">
    <location>
        <position position="75"/>
    </location>
    <ligand>
        <name>carbamoyl phosphate</name>
        <dbReference type="ChEBI" id="CHEBI:58228"/>
        <note>ligand shared between two neighboring subunits</note>
    </ligand>
</feature>
<dbReference type="GO" id="GO:0016597">
    <property type="term" value="F:amino acid binding"/>
    <property type="evidence" value="ECO:0007669"/>
    <property type="project" value="InterPro"/>
</dbReference>
<organism evidence="5 6">
    <name type="scientific">Mucilaginibacter agri</name>
    <dbReference type="NCBI Taxonomy" id="2695265"/>
    <lineage>
        <taxon>Bacteria</taxon>
        <taxon>Pseudomonadati</taxon>
        <taxon>Bacteroidota</taxon>
        <taxon>Sphingobacteriia</taxon>
        <taxon>Sphingobacteriales</taxon>
        <taxon>Sphingobacteriaceae</taxon>
        <taxon>Mucilaginibacter</taxon>
    </lineage>
</organism>
<dbReference type="Gene3D" id="3.40.50.1370">
    <property type="entry name" value="Aspartate/ornithine carbamoyltransferase"/>
    <property type="match status" value="2"/>
</dbReference>
<comment type="similarity">
    <text evidence="2">Belongs to the aspartate/ornithine carbamoyltransferase superfamily. SOTCase family.</text>
</comment>
<feature type="binding site" description="in other chain" evidence="2">
    <location>
        <position position="110"/>
    </location>
    <ligand>
        <name>carbamoyl phosphate</name>
        <dbReference type="ChEBI" id="CHEBI:58228"/>
        <note>ligand shared between two neighboring subunits</note>
    </ligand>
</feature>
<dbReference type="InterPro" id="IPR036901">
    <property type="entry name" value="Asp/Orn_carbamoylTrfase_sf"/>
</dbReference>
<evidence type="ECO:0000313" key="5">
    <source>
        <dbReference type="EMBL" id="NCD72158.1"/>
    </source>
</evidence>
<dbReference type="AlphaFoldDB" id="A0A966DU95"/>
<dbReference type="PRINTS" id="PR00100">
    <property type="entry name" value="AOTCASE"/>
</dbReference>
<accession>A0A966DU95</accession>
<feature type="binding site" evidence="2">
    <location>
        <position position="142"/>
    </location>
    <ligand>
        <name>N(2)-succinyl-L-ornithine</name>
        <dbReference type="ChEBI" id="CHEBI:58514"/>
    </ligand>
</feature>
<dbReference type="PRINTS" id="PR00101">
    <property type="entry name" value="ATCASE"/>
</dbReference>